<dbReference type="PANTHER" id="PTHR24291">
    <property type="entry name" value="CYTOCHROME P450 FAMILY 4"/>
    <property type="match status" value="1"/>
</dbReference>
<keyword evidence="7" id="KW-0256">Endoplasmic reticulum</keyword>
<evidence type="ECO:0000256" key="1">
    <source>
        <dbReference type="ARBA" id="ARBA00001971"/>
    </source>
</evidence>
<organism evidence="14 15">
    <name type="scientific">Gryllus longicercus</name>
    <dbReference type="NCBI Taxonomy" id="2509291"/>
    <lineage>
        <taxon>Eukaryota</taxon>
        <taxon>Metazoa</taxon>
        <taxon>Ecdysozoa</taxon>
        <taxon>Arthropoda</taxon>
        <taxon>Hexapoda</taxon>
        <taxon>Insecta</taxon>
        <taxon>Pterygota</taxon>
        <taxon>Neoptera</taxon>
        <taxon>Polyneoptera</taxon>
        <taxon>Orthoptera</taxon>
        <taxon>Ensifera</taxon>
        <taxon>Gryllidea</taxon>
        <taxon>Grylloidea</taxon>
        <taxon>Gryllidae</taxon>
        <taxon>Gryllinae</taxon>
        <taxon>Gryllus</taxon>
    </lineage>
</organism>
<evidence type="ECO:0008006" key="16">
    <source>
        <dbReference type="Google" id="ProtNLM"/>
    </source>
</evidence>
<dbReference type="PRINTS" id="PR00385">
    <property type="entry name" value="P450"/>
</dbReference>
<dbReference type="PROSITE" id="PS00086">
    <property type="entry name" value="CYTOCHROME_P450"/>
    <property type="match status" value="1"/>
</dbReference>
<evidence type="ECO:0000256" key="9">
    <source>
        <dbReference type="ARBA" id="ARBA00023002"/>
    </source>
</evidence>
<dbReference type="GO" id="GO:0016705">
    <property type="term" value="F:oxidoreductase activity, acting on paired donors, with incorporation or reduction of molecular oxygen"/>
    <property type="evidence" value="ECO:0007669"/>
    <property type="project" value="InterPro"/>
</dbReference>
<evidence type="ECO:0000256" key="13">
    <source>
        <dbReference type="RuleBase" id="RU000461"/>
    </source>
</evidence>
<dbReference type="GO" id="GO:0005789">
    <property type="term" value="C:endoplasmic reticulum membrane"/>
    <property type="evidence" value="ECO:0007669"/>
    <property type="project" value="UniProtKB-SubCell"/>
</dbReference>
<evidence type="ECO:0000313" key="14">
    <source>
        <dbReference type="EMBL" id="KAK7872274.1"/>
    </source>
</evidence>
<dbReference type="FunFam" id="1.10.630.10:FF:000182">
    <property type="entry name" value="Cytochrome P450 3A4"/>
    <property type="match status" value="1"/>
</dbReference>
<protein>
    <recommendedName>
        <fullName evidence="16">Cytochrome P450</fullName>
    </recommendedName>
</protein>
<evidence type="ECO:0000256" key="3">
    <source>
        <dbReference type="ARBA" id="ARBA00004406"/>
    </source>
</evidence>
<dbReference type="EMBL" id="JAZDUA010000027">
    <property type="protein sequence ID" value="KAK7872274.1"/>
    <property type="molecule type" value="Genomic_DNA"/>
</dbReference>
<proteinExistence type="inferred from homology"/>
<keyword evidence="5 12" id="KW-0349">Heme</keyword>
<dbReference type="SUPFAM" id="SSF48264">
    <property type="entry name" value="Cytochrome P450"/>
    <property type="match status" value="1"/>
</dbReference>
<dbReference type="GO" id="GO:0005506">
    <property type="term" value="F:iron ion binding"/>
    <property type="evidence" value="ECO:0007669"/>
    <property type="project" value="InterPro"/>
</dbReference>
<accession>A0AAN9WHI7</accession>
<keyword evidence="6 12" id="KW-0479">Metal-binding</keyword>
<keyword evidence="8" id="KW-0492">Microsome</keyword>
<gene>
    <name evidence="14" type="ORF">R5R35_012121</name>
</gene>
<comment type="similarity">
    <text evidence="4 13">Belongs to the cytochrome P450 family.</text>
</comment>
<evidence type="ECO:0000313" key="15">
    <source>
        <dbReference type="Proteomes" id="UP001378592"/>
    </source>
</evidence>
<evidence type="ECO:0000256" key="5">
    <source>
        <dbReference type="ARBA" id="ARBA00022617"/>
    </source>
</evidence>
<dbReference type="Gene3D" id="1.10.630.10">
    <property type="entry name" value="Cytochrome P450"/>
    <property type="match status" value="1"/>
</dbReference>
<dbReference type="CDD" id="cd20628">
    <property type="entry name" value="CYP4"/>
    <property type="match status" value="1"/>
</dbReference>
<comment type="caution">
    <text evidence="14">The sequence shown here is derived from an EMBL/GenBank/DDBJ whole genome shotgun (WGS) entry which is preliminary data.</text>
</comment>
<comment type="subcellular location">
    <subcellularLocation>
        <location evidence="3">Endoplasmic reticulum membrane</location>
        <topology evidence="3">Peripheral membrane protein</topology>
    </subcellularLocation>
    <subcellularLocation>
        <location evidence="2">Microsome membrane</location>
        <topology evidence="2">Peripheral membrane protein</topology>
    </subcellularLocation>
</comment>
<evidence type="ECO:0000256" key="6">
    <source>
        <dbReference type="ARBA" id="ARBA00022723"/>
    </source>
</evidence>
<evidence type="ECO:0000256" key="2">
    <source>
        <dbReference type="ARBA" id="ARBA00004174"/>
    </source>
</evidence>
<keyword evidence="15" id="KW-1185">Reference proteome</keyword>
<dbReference type="InterPro" id="IPR036396">
    <property type="entry name" value="Cyt_P450_sf"/>
</dbReference>
<reference evidence="14 15" key="1">
    <citation type="submission" date="2024-03" db="EMBL/GenBank/DDBJ databases">
        <title>The genome assembly and annotation of the cricket Gryllus longicercus Weissman &amp; Gray.</title>
        <authorList>
            <person name="Szrajer S."/>
            <person name="Gray D."/>
            <person name="Ylla G."/>
        </authorList>
    </citation>
    <scope>NUCLEOTIDE SEQUENCE [LARGE SCALE GENOMIC DNA]</scope>
    <source>
        <strain evidence="14">DAG 2021-001</strain>
        <tissue evidence="14">Whole body minus gut</tissue>
    </source>
</reference>
<dbReference type="AlphaFoldDB" id="A0AAN9WHI7"/>
<comment type="cofactor">
    <cofactor evidence="1 12">
        <name>heme</name>
        <dbReference type="ChEBI" id="CHEBI:30413"/>
    </cofactor>
</comment>
<sequence>MLVLVLPALLLFVLLAVPYYWINHSRAARLVANLPGPKPYPVIGNSLEFGSGSTVEILEGLKKLQKQHGYLYRMWLGSNLFAVVADAKYVEHFLSSNTNISKNMAYKFLEHWLGTGLLTSTGSKWKHRRRIITPTFHFKILEDFMDVFNSRSNILVQKLKKEADGREFDIYNYITLCALDIIYETAMGVQMNVQDNSNCEYISALQGLADIMVKRMFTPWLFSDFIFNMTKYGKEQRKYLKVLHDTTDEVIAKRKKELLEKANGSTSINTEENDFGQKKRLAFLDLLLQYTRDGANLTDKEIREEVDTFMFEGHDTTATAISFCLWSLATHPDCQEKVYQELYEIFGDSNRDTTVKDLQDMKYLDAVIKESQRIYPTVPFVFRELDEEVNIDDLHLAKGTNVMISPFLMNYNAEYFPEPEKFDPDRFSSENSQRRNPYAYVPFSAGPRNCIGQRFALMEMKSTISKIVRNYKITPGSKKIVLCAELVLRSVNGIHFLINENIFLWLLSHLYFKCILYNILRNSSCVFSVHVF</sequence>
<dbReference type="GO" id="GO:0004497">
    <property type="term" value="F:monooxygenase activity"/>
    <property type="evidence" value="ECO:0007669"/>
    <property type="project" value="UniProtKB-KW"/>
</dbReference>
<dbReference type="Proteomes" id="UP001378592">
    <property type="component" value="Unassembled WGS sequence"/>
</dbReference>
<keyword evidence="10 12" id="KW-0408">Iron</keyword>
<dbReference type="PANTHER" id="PTHR24291:SF187">
    <property type="entry name" value="CYTOCHROME P450 4AE1-RELATED"/>
    <property type="match status" value="1"/>
</dbReference>
<dbReference type="InterPro" id="IPR002401">
    <property type="entry name" value="Cyt_P450_E_grp-I"/>
</dbReference>
<dbReference type="Pfam" id="PF00067">
    <property type="entry name" value="p450"/>
    <property type="match status" value="1"/>
</dbReference>
<evidence type="ECO:0000256" key="8">
    <source>
        <dbReference type="ARBA" id="ARBA00022848"/>
    </source>
</evidence>
<dbReference type="PRINTS" id="PR00463">
    <property type="entry name" value="EP450I"/>
</dbReference>
<evidence type="ECO:0000256" key="7">
    <source>
        <dbReference type="ARBA" id="ARBA00022824"/>
    </source>
</evidence>
<evidence type="ECO:0000256" key="12">
    <source>
        <dbReference type="PIRSR" id="PIRSR602401-1"/>
    </source>
</evidence>
<evidence type="ECO:0000256" key="11">
    <source>
        <dbReference type="ARBA" id="ARBA00023033"/>
    </source>
</evidence>
<feature type="binding site" description="axial binding residue" evidence="12">
    <location>
        <position position="450"/>
    </location>
    <ligand>
        <name>heme</name>
        <dbReference type="ChEBI" id="CHEBI:30413"/>
    </ligand>
    <ligandPart>
        <name>Fe</name>
        <dbReference type="ChEBI" id="CHEBI:18248"/>
    </ligandPart>
</feature>
<evidence type="ECO:0000256" key="4">
    <source>
        <dbReference type="ARBA" id="ARBA00010617"/>
    </source>
</evidence>
<keyword evidence="9 13" id="KW-0560">Oxidoreductase</keyword>
<dbReference type="GO" id="GO:0020037">
    <property type="term" value="F:heme binding"/>
    <property type="evidence" value="ECO:0007669"/>
    <property type="project" value="InterPro"/>
</dbReference>
<name>A0AAN9WHI7_9ORTH</name>
<dbReference type="InterPro" id="IPR050196">
    <property type="entry name" value="Cytochrome_P450_Monoox"/>
</dbReference>
<dbReference type="InterPro" id="IPR001128">
    <property type="entry name" value="Cyt_P450"/>
</dbReference>
<dbReference type="InterPro" id="IPR017972">
    <property type="entry name" value="Cyt_P450_CS"/>
</dbReference>
<keyword evidence="11 13" id="KW-0503">Monooxygenase</keyword>
<evidence type="ECO:0000256" key="10">
    <source>
        <dbReference type="ARBA" id="ARBA00023004"/>
    </source>
</evidence>